<evidence type="ECO:0000259" key="6">
    <source>
        <dbReference type="PROSITE" id="PS50089"/>
    </source>
</evidence>
<evidence type="ECO:0000256" key="3">
    <source>
        <dbReference type="PROSITE-ProRule" id="PRU00023"/>
    </source>
</evidence>
<comment type="caution">
    <text evidence="7">The sequence shown here is derived from an EMBL/GenBank/DDBJ whole genome shotgun (WGS) entry which is preliminary data.</text>
</comment>
<keyword evidence="1" id="KW-0677">Repeat</keyword>
<dbReference type="PROSITE" id="PS50088">
    <property type="entry name" value="ANK_REPEAT"/>
    <property type="match status" value="1"/>
</dbReference>
<dbReference type="InterPro" id="IPR013083">
    <property type="entry name" value="Znf_RING/FYVE/PHD"/>
</dbReference>
<dbReference type="Pfam" id="PF12796">
    <property type="entry name" value="Ank_2"/>
    <property type="match status" value="1"/>
</dbReference>
<keyword evidence="2 3" id="KW-0040">ANK repeat</keyword>
<accession>A0A1V9Z1R3</accession>
<reference evidence="7 8" key="1">
    <citation type="journal article" date="2014" name="Genome Biol. Evol.">
        <title>The secreted proteins of Achlya hypogyna and Thraustotheca clavata identify the ancestral oomycete secretome and reveal gene acquisitions by horizontal gene transfer.</title>
        <authorList>
            <person name="Misner I."/>
            <person name="Blouin N."/>
            <person name="Leonard G."/>
            <person name="Richards T.A."/>
            <person name="Lane C.E."/>
        </authorList>
    </citation>
    <scope>NUCLEOTIDE SEQUENCE [LARGE SCALE GENOMIC DNA]</scope>
    <source>
        <strain evidence="7 8">ATCC 48635</strain>
    </source>
</reference>
<dbReference type="STRING" id="1202772.A0A1V9Z1R3"/>
<dbReference type="SUPFAM" id="SSF57850">
    <property type="entry name" value="RING/U-box"/>
    <property type="match status" value="1"/>
</dbReference>
<dbReference type="SMART" id="SM00248">
    <property type="entry name" value="ANK"/>
    <property type="match status" value="2"/>
</dbReference>
<keyword evidence="4" id="KW-0479">Metal-binding</keyword>
<organism evidence="7 8">
    <name type="scientific">Achlya hypogyna</name>
    <name type="common">Oomycete</name>
    <name type="synonym">Protoachlya hypogyna</name>
    <dbReference type="NCBI Taxonomy" id="1202772"/>
    <lineage>
        <taxon>Eukaryota</taxon>
        <taxon>Sar</taxon>
        <taxon>Stramenopiles</taxon>
        <taxon>Oomycota</taxon>
        <taxon>Saprolegniomycetes</taxon>
        <taxon>Saprolegniales</taxon>
        <taxon>Achlyaceae</taxon>
        <taxon>Achlya</taxon>
    </lineage>
</organism>
<dbReference type="PANTHER" id="PTHR24171:SF8">
    <property type="entry name" value="BRCA1-ASSOCIATED RING DOMAIN PROTEIN 1"/>
    <property type="match status" value="1"/>
</dbReference>
<dbReference type="Pfam" id="PF13920">
    <property type="entry name" value="zf-C3HC4_3"/>
    <property type="match status" value="1"/>
</dbReference>
<dbReference type="EMBL" id="JNBR01000497">
    <property type="protein sequence ID" value="OQR91883.1"/>
    <property type="molecule type" value="Genomic_DNA"/>
</dbReference>
<feature type="domain" description="RING-type" evidence="6">
    <location>
        <begin position="374"/>
        <end position="413"/>
    </location>
</feature>
<evidence type="ECO:0000313" key="8">
    <source>
        <dbReference type="Proteomes" id="UP000243579"/>
    </source>
</evidence>
<dbReference type="GO" id="GO:0085020">
    <property type="term" value="P:protein K6-linked ubiquitination"/>
    <property type="evidence" value="ECO:0007669"/>
    <property type="project" value="TreeGrafter"/>
</dbReference>
<dbReference type="InterPro" id="IPR036770">
    <property type="entry name" value="Ankyrin_rpt-contain_sf"/>
</dbReference>
<evidence type="ECO:0000256" key="2">
    <source>
        <dbReference type="ARBA" id="ARBA00023043"/>
    </source>
</evidence>
<dbReference type="PANTHER" id="PTHR24171">
    <property type="entry name" value="ANKYRIN REPEAT DOMAIN-CONTAINING PROTEIN 39-RELATED"/>
    <property type="match status" value="1"/>
</dbReference>
<dbReference type="Proteomes" id="UP000243579">
    <property type="component" value="Unassembled WGS sequence"/>
</dbReference>
<keyword evidence="4" id="KW-0862">Zinc</keyword>
<evidence type="ECO:0000256" key="1">
    <source>
        <dbReference type="ARBA" id="ARBA00022737"/>
    </source>
</evidence>
<protein>
    <recommendedName>
        <fullName evidence="6">RING-type domain-containing protein</fullName>
    </recommendedName>
</protein>
<proteinExistence type="predicted"/>
<keyword evidence="4" id="KW-0863">Zinc-finger</keyword>
<name>A0A1V9Z1R3_ACHHY</name>
<evidence type="ECO:0000256" key="5">
    <source>
        <dbReference type="SAM" id="SignalP"/>
    </source>
</evidence>
<dbReference type="Gene3D" id="3.30.40.10">
    <property type="entry name" value="Zinc/RING finger domain, C3HC4 (zinc finger)"/>
    <property type="match status" value="1"/>
</dbReference>
<feature type="repeat" description="ANK" evidence="3">
    <location>
        <begin position="55"/>
        <end position="80"/>
    </location>
</feature>
<dbReference type="InterPro" id="IPR001841">
    <property type="entry name" value="Znf_RING"/>
</dbReference>
<dbReference type="SUPFAM" id="SSF48403">
    <property type="entry name" value="Ankyrin repeat"/>
    <property type="match status" value="1"/>
</dbReference>
<dbReference type="AlphaFoldDB" id="A0A1V9Z1R3"/>
<evidence type="ECO:0000256" key="4">
    <source>
        <dbReference type="PROSITE-ProRule" id="PRU00175"/>
    </source>
</evidence>
<dbReference type="GO" id="GO:0008270">
    <property type="term" value="F:zinc ion binding"/>
    <property type="evidence" value="ECO:0007669"/>
    <property type="project" value="UniProtKB-KW"/>
</dbReference>
<feature type="signal peptide" evidence="5">
    <location>
        <begin position="1"/>
        <end position="20"/>
    </location>
</feature>
<evidence type="ECO:0000313" key="7">
    <source>
        <dbReference type="EMBL" id="OQR91883.1"/>
    </source>
</evidence>
<dbReference type="PROSITE" id="PS50297">
    <property type="entry name" value="ANK_REP_REGION"/>
    <property type="match status" value="1"/>
</dbReference>
<dbReference type="GO" id="GO:0004842">
    <property type="term" value="F:ubiquitin-protein transferase activity"/>
    <property type="evidence" value="ECO:0007669"/>
    <property type="project" value="TreeGrafter"/>
</dbReference>
<sequence>MLGLQALFEWAAAWISPGAAVWYASKNGDAASVLAFLNRHSPDEVRNALEATDTAGCTPLLLACSQGHVAVVQALLEHAAAQVYIRTQTDNHGDGPVHHAVKAGSAEVLQYLVTQHGVSPFGLNSLGQSPLDVARALYDDVDEAPRRFLNCIDVLEQRCTVFEGWVYESIDNLASRALSVSALQSWKRRYAVVLRTALRSHFELVLYSFTSESRDDVNWQRSSMPSSVVLFRVGAEAVTFNSKQKLFNSKPFAFTLECVRKDEVHTSLPTMLHQPLEFAAVTPDGYAAWTTFLVSDALQAVYDPCMDPEAFHVPPTVRPESRTRWRSYRTEPGRLCPATAVAVHPSPNGPAAGRCATVTATVAAASAPVYSAECIVCLDAACDAVCVPCGHNTMCLACATSIFSASTECPVCRAHIREVIKIYRA</sequence>
<keyword evidence="8" id="KW-1185">Reference proteome</keyword>
<dbReference type="InterPro" id="IPR002110">
    <property type="entry name" value="Ankyrin_rpt"/>
</dbReference>
<dbReference type="SMART" id="SM00184">
    <property type="entry name" value="RING"/>
    <property type="match status" value="1"/>
</dbReference>
<feature type="chain" id="PRO_5012641851" description="RING-type domain-containing protein" evidence="5">
    <location>
        <begin position="21"/>
        <end position="425"/>
    </location>
</feature>
<gene>
    <name evidence="7" type="ORF">ACHHYP_04286</name>
</gene>
<dbReference type="Gene3D" id="1.25.40.20">
    <property type="entry name" value="Ankyrin repeat-containing domain"/>
    <property type="match status" value="1"/>
</dbReference>
<dbReference type="OrthoDB" id="1711136at2759"/>
<dbReference type="PROSITE" id="PS50089">
    <property type="entry name" value="ZF_RING_2"/>
    <property type="match status" value="1"/>
</dbReference>
<keyword evidence="5" id="KW-0732">Signal</keyword>